<name>A0A9E7R6V7_9EURY</name>
<keyword evidence="2" id="KW-1185">Reference proteome</keyword>
<sequence>MTTEQLVTQFAKKPGLPYLLNTKPLRKTVAKMVDDAGYTYWDSTAGENGLAYWDGDEDDRPENWRKANPLSGSPDVRTSIRDSDVKIGDEYVVYTDVNALLDVHHDVIRPPETTKDTCAEEGCTNEIGVDQQYCPQHEPEKLTCHQCGREVDQLGPDGLCSRCDGPNDWERSTSLMATSRAFNEVRTHALGKASSGGTPGIDRVTIELGGDDQLSKGSFIAQRQAFKDRADNVSVRMRYKTESSAGASYQADFTGGIDEFSRVTNQPDPFDGASLVELKFRVDLNDPEPITDAEDDVLAELQDELGSTNIDVKVQGRGPVEVPAEVQQ</sequence>
<evidence type="ECO:0000313" key="1">
    <source>
        <dbReference type="EMBL" id="UWM57021.1"/>
    </source>
</evidence>
<geneLocation type="plasmid" evidence="1 2">
    <name>unnamed1</name>
</geneLocation>
<dbReference type="AlphaFoldDB" id="A0A9E7R6V7"/>
<evidence type="ECO:0000313" key="2">
    <source>
        <dbReference type="Proteomes" id="UP001057580"/>
    </source>
</evidence>
<dbReference type="KEGG" id="ssai:N0B31_22530"/>
<gene>
    <name evidence="1" type="ORF">N0B31_22530</name>
</gene>
<protein>
    <submittedName>
        <fullName evidence="1">Uncharacterized protein</fullName>
    </submittedName>
</protein>
<organism evidence="1 2">
    <name type="scientific">Salinirubellus salinus</name>
    <dbReference type="NCBI Taxonomy" id="1364945"/>
    <lineage>
        <taxon>Archaea</taxon>
        <taxon>Methanobacteriati</taxon>
        <taxon>Methanobacteriota</taxon>
        <taxon>Stenosarchaea group</taxon>
        <taxon>Halobacteria</taxon>
        <taxon>Halobacteriales</taxon>
        <taxon>Natronomonadaceae</taxon>
        <taxon>Salinirubellus</taxon>
    </lineage>
</organism>
<proteinExistence type="predicted"/>
<reference evidence="1" key="1">
    <citation type="submission" date="2022-09" db="EMBL/GenBank/DDBJ databases">
        <title>Diverse halophilic archaea isolated from saline environments.</title>
        <authorList>
            <person name="Cui H.-L."/>
        </authorList>
    </citation>
    <scope>NUCLEOTIDE SEQUENCE</scope>
    <source>
        <strain evidence="1">ZS-35-S2</strain>
        <plasmid evidence="1">unnamed1</plasmid>
    </source>
</reference>
<dbReference type="EMBL" id="CP104004">
    <property type="protein sequence ID" value="UWM57021.1"/>
    <property type="molecule type" value="Genomic_DNA"/>
</dbReference>
<keyword evidence="1" id="KW-0614">Plasmid</keyword>
<accession>A0A9E7R6V7</accession>
<dbReference type="Proteomes" id="UP001057580">
    <property type="component" value="Plasmid unnamed1"/>
</dbReference>